<keyword evidence="2" id="KW-0805">Transcription regulation</keyword>
<protein>
    <submittedName>
        <fullName evidence="6">LacI family transcriptional regulator</fullName>
    </submittedName>
</protein>
<dbReference type="Pfam" id="PF00356">
    <property type="entry name" value="LacI"/>
    <property type="match status" value="1"/>
</dbReference>
<dbReference type="InterPro" id="IPR000843">
    <property type="entry name" value="HTH_LacI"/>
</dbReference>
<dbReference type="OrthoDB" id="9775106at2"/>
<dbReference type="Gene3D" id="3.40.50.2300">
    <property type="match status" value="1"/>
</dbReference>
<proteinExistence type="predicted"/>
<comment type="caution">
    <text evidence="6">The sequence shown here is derived from an EMBL/GenBank/DDBJ whole genome shotgun (WGS) entry which is preliminary data.</text>
</comment>
<sequence length="308" mass="34608">MKKITMKDIAKEAKVSTATVSYILNSVESQSISEDTKEKVMKAAQKLNYIRNLNARTLKSGKSELIGILLPQTAGESYWTPYRYTKAIFHLGKYLNRHGYHLIVVHIDPDSPKLDILLEREVDGVFVLNAAAKTFYQISKRYGLGIPLIGIDTYNEDTLFHKLIPDFTAAIAKVAELLGRRPDFVVIDDYRDKKYVDTIKAATGLDQRDIHAYADERRLRKFLAGRSGQAGCVINEFLCNQVLAEPFGGRVVAVCTSGVPELLPPSVPKVIFDPAAYEEAADILIRYIQQPHEPIDKKIIRLAVQDEE</sequence>
<keyword evidence="7" id="KW-1185">Reference proteome</keyword>
<dbReference type="GO" id="GO:0003700">
    <property type="term" value="F:DNA-binding transcription factor activity"/>
    <property type="evidence" value="ECO:0007669"/>
    <property type="project" value="TreeGrafter"/>
</dbReference>
<keyword evidence="1" id="KW-0678">Repressor</keyword>
<dbReference type="EMBL" id="QXJM01000030">
    <property type="protein sequence ID" value="RIE03760.1"/>
    <property type="molecule type" value="Genomic_DNA"/>
</dbReference>
<gene>
    <name evidence="6" type="ORF">D3H35_09390</name>
</gene>
<dbReference type="InterPro" id="IPR010982">
    <property type="entry name" value="Lambda_DNA-bd_dom_sf"/>
</dbReference>
<dbReference type="SUPFAM" id="SSF47413">
    <property type="entry name" value="lambda repressor-like DNA-binding domains"/>
    <property type="match status" value="1"/>
</dbReference>
<dbReference type="PANTHER" id="PTHR30146:SF148">
    <property type="entry name" value="HTH-TYPE TRANSCRIPTIONAL REPRESSOR PURR-RELATED"/>
    <property type="match status" value="1"/>
</dbReference>
<evidence type="ECO:0000256" key="1">
    <source>
        <dbReference type="ARBA" id="ARBA00022491"/>
    </source>
</evidence>
<dbReference type="Gene3D" id="1.10.260.40">
    <property type="entry name" value="lambda repressor-like DNA-binding domains"/>
    <property type="match status" value="1"/>
</dbReference>
<reference evidence="6 7" key="1">
    <citation type="submission" date="2018-09" db="EMBL/GenBank/DDBJ databases">
        <title>Cohnella cavernae sp. nov., isolated from a karst cave.</title>
        <authorList>
            <person name="Zhu H."/>
        </authorList>
    </citation>
    <scope>NUCLEOTIDE SEQUENCE [LARGE SCALE GENOMIC DNA]</scope>
    <source>
        <strain evidence="6 7">K2E09-144</strain>
    </source>
</reference>
<dbReference type="PROSITE" id="PS50932">
    <property type="entry name" value="HTH_LACI_2"/>
    <property type="match status" value="1"/>
</dbReference>
<evidence type="ECO:0000256" key="4">
    <source>
        <dbReference type="ARBA" id="ARBA00023163"/>
    </source>
</evidence>
<keyword evidence="3" id="KW-0238">DNA-binding</keyword>
<evidence type="ECO:0000256" key="2">
    <source>
        <dbReference type="ARBA" id="ARBA00023015"/>
    </source>
</evidence>
<dbReference type="Proteomes" id="UP000266340">
    <property type="component" value="Unassembled WGS sequence"/>
</dbReference>
<evidence type="ECO:0000313" key="6">
    <source>
        <dbReference type="EMBL" id="RIE03760.1"/>
    </source>
</evidence>
<evidence type="ECO:0000259" key="5">
    <source>
        <dbReference type="PROSITE" id="PS50932"/>
    </source>
</evidence>
<dbReference type="AlphaFoldDB" id="A0A398CNE1"/>
<dbReference type="CDD" id="cd01392">
    <property type="entry name" value="HTH_LacI"/>
    <property type="match status" value="1"/>
</dbReference>
<dbReference type="PROSITE" id="PS00356">
    <property type="entry name" value="HTH_LACI_1"/>
    <property type="match status" value="1"/>
</dbReference>
<feature type="domain" description="HTH lacI-type" evidence="5">
    <location>
        <begin position="4"/>
        <end position="60"/>
    </location>
</feature>
<dbReference type="RefSeq" id="WP_119148832.1">
    <property type="nucleotide sequence ID" value="NZ_JBHSOV010000021.1"/>
</dbReference>
<dbReference type="PANTHER" id="PTHR30146">
    <property type="entry name" value="LACI-RELATED TRANSCRIPTIONAL REPRESSOR"/>
    <property type="match status" value="1"/>
</dbReference>
<evidence type="ECO:0000313" key="7">
    <source>
        <dbReference type="Proteomes" id="UP000266340"/>
    </source>
</evidence>
<dbReference type="SMART" id="SM00354">
    <property type="entry name" value="HTH_LACI"/>
    <property type="match status" value="1"/>
</dbReference>
<name>A0A398CNE1_9BACL</name>
<keyword evidence="4" id="KW-0804">Transcription</keyword>
<dbReference type="InterPro" id="IPR028082">
    <property type="entry name" value="Peripla_BP_I"/>
</dbReference>
<organism evidence="6 7">
    <name type="scientific">Cohnella faecalis</name>
    <dbReference type="NCBI Taxonomy" id="2315694"/>
    <lineage>
        <taxon>Bacteria</taxon>
        <taxon>Bacillati</taxon>
        <taxon>Bacillota</taxon>
        <taxon>Bacilli</taxon>
        <taxon>Bacillales</taxon>
        <taxon>Paenibacillaceae</taxon>
        <taxon>Cohnella</taxon>
    </lineage>
</organism>
<dbReference type="SUPFAM" id="SSF53822">
    <property type="entry name" value="Periplasmic binding protein-like I"/>
    <property type="match status" value="1"/>
</dbReference>
<dbReference type="GO" id="GO:0000976">
    <property type="term" value="F:transcription cis-regulatory region binding"/>
    <property type="evidence" value="ECO:0007669"/>
    <property type="project" value="TreeGrafter"/>
</dbReference>
<accession>A0A398CNE1</accession>
<evidence type="ECO:0000256" key="3">
    <source>
        <dbReference type="ARBA" id="ARBA00023125"/>
    </source>
</evidence>